<organism evidence="2 3">
    <name type="scientific">Methylobacterium durans</name>
    <dbReference type="NCBI Taxonomy" id="2202825"/>
    <lineage>
        <taxon>Bacteria</taxon>
        <taxon>Pseudomonadati</taxon>
        <taxon>Pseudomonadota</taxon>
        <taxon>Alphaproteobacteria</taxon>
        <taxon>Hyphomicrobiales</taxon>
        <taxon>Methylobacteriaceae</taxon>
        <taxon>Methylobacterium</taxon>
    </lineage>
</organism>
<dbReference type="Proteomes" id="UP000245926">
    <property type="component" value="Chromosome"/>
</dbReference>
<dbReference type="KEGG" id="mets:DK389_25965"/>
<evidence type="ECO:0000259" key="1">
    <source>
        <dbReference type="Pfam" id="PF21834"/>
    </source>
</evidence>
<gene>
    <name evidence="2" type="ORF">DK389_25965</name>
</gene>
<keyword evidence="3" id="KW-1185">Reference proteome</keyword>
<sequence>MPQRYFFRLVHAETVIEDPTGVVADDLDQALVEALAAIAELRTEGELPGDAGDWQLEIKDEAGILLSTLHLD</sequence>
<dbReference type="AlphaFoldDB" id="A0A2U8WCI9"/>
<dbReference type="OrthoDB" id="8003857at2"/>
<reference evidence="3" key="1">
    <citation type="submission" date="2018-05" db="EMBL/GenBank/DDBJ databases">
        <title>Complete Genome Sequence of Methylobacterium sp. 17SD2-17.</title>
        <authorList>
            <person name="Srinivasan S."/>
        </authorList>
    </citation>
    <scope>NUCLEOTIDE SEQUENCE [LARGE SCALE GENOMIC DNA]</scope>
    <source>
        <strain evidence="3">17SD2-17</strain>
    </source>
</reference>
<dbReference type="RefSeq" id="WP_109894011.1">
    <property type="nucleotide sequence ID" value="NZ_CP029550.1"/>
</dbReference>
<protein>
    <recommendedName>
        <fullName evidence="1">DUF6894 domain-containing protein</fullName>
    </recommendedName>
</protein>
<accession>A0A2U8WCI9</accession>
<dbReference type="EMBL" id="CP029550">
    <property type="protein sequence ID" value="AWN43321.1"/>
    <property type="molecule type" value="Genomic_DNA"/>
</dbReference>
<feature type="domain" description="DUF6894" evidence="1">
    <location>
        <begin position="4"/>
        <end position="71"/>
    </location>
</feature>
<evidence type="ECO:0000313" key="2">
    <source>
        <dbReference type="EMBL" id="AWN43321.1"/>
    </source>
</evidence>
<name>A0A2U8WCI9_9HYPH</name>
<dbReference type="InterPro" id="IPR054189">
    <property type="entry name" value="DUF6894"/>
</dbReference>
<evidence type="ECO:0000313" key="3">
    <source>
        <dbReference type="Proteomes" id="UP000245926"/>
    </source>
</evidence>
<dbReference type="Pfam" id="PF21834">
    <property type="entry name" value="DUF6894"/>
    <property type="match status" value="1"/>
</dbReference>
<proteinExistence type="predicted"/>